<organism evidence="11">
    <name type="scientific">Sesamum radiatum</name>
    <name type="common">Black benniseed</name>
    <dbReference type="NCBI Taxonomy" id="300843"/>
    <lineage>
        <taxon>Eukaryota</taxon>
        <taxon>Viridiplantae</taxon>
        <taxon>Streptophyta</taxon>
        <taxon>Embryophyta</taxon>
        <taxon>Tracheophyta</taxon>
        <taxon>Spermatophyta</taxon>
        <taxon>Magnoliopsida</taxon>
        <taxon>eudicotyledons</taxon>
        <taxon>Gunneridae</taxon>
        <taxon>Pentapetalae</taxon>
        <taxon>asterids</taxon>
        <taxon>lamiids</taxon>
        <taxon>Lamiales</taxon>
        <taxon>Pedaliaceae</taxon>
        <taxon>Sesamum</taxon>
    </lineage>
</organism>
<dbReference type="GO" id="GO:0071555">
    <property type="term" value="P:cell wall organization"/>
    <property type="evidence" value="ECO:0007669"/>
    <property type="project" value="UniProtKB-KW"/>
</dbReference>
<feature type="binding site" evidence="9">
    <location>
        <position position="272"/>
    </location>
    <ligand>
        <name>Mn(2+)</name>
        <dbReference type="ChEBI" id="CHEBI:29035"/>
    </ligand>
</feature>
<evidence type="ECO:0000256" key="7">
    <source>
        <dbReference type="ARBA" id="ARBA00023316"/>
    </source>
</evidence>
<feature type="transmembrane region" description="Helical" evidence="10">
    <location>
        <begin position="539"/>
        <end position="557"/>
    </location>
</feature>
<evidence type="ECO:0000256" key="8">
    <source>
        <dbReference type="PIRSR" id="PIRSR605150-2"/>
    </source>
</evidence>
<feature type="transmembrane region" description="Helical" evidence="10">
    <location>
        <begin position="20"/>
        <end position="41"/>
    </location>
</feature>
<dbReference type="SUPFAM" id="SSF53448">
    <property type="entry name" value="Nucleotide-diphospho-sugar transferases"/>
    <property type="match status" value="1"/>
</dbReference>
<dbReference type="GO" id="GO:0030244">
    <property type="term" value="P:cellulose biosynthetic process"/>
    <property type="evidence" value="ECO:0007669"/>
    <property type="project" value="InterPro"/>
</dbReference>
<keyword evidence="3" id="KW-0808">Transferase</keyword>
<evidence type="ECO:0000256" key="6">
    <source>
        <dbReference type="ARBA" id="ARBA00023136"/>
    </source>
</evidence>
<reference evidence="11" key="2">
    <citation type="journal article" date="2024" name="Plant">
        <title>Genomic evolution and insights into agronomic trait innovations of Sesamum species.</title>
        <authorList>
            <person name="Miao H."/>
            <person name="Wang L."/>
            <person name="Qu L."/>
            <person name="Liu H."/>
            <person name="Sun Y."/>
            <person name="Le M."/>
            <person name="Wang Q."/>
            <person name="Wei S."/>
            <person name="Zheng Y."/>
            <person name="Lin W."/>
            <person name="Duan Y."/>
            <person name="Cao H."/>
            <person name="Xiong S."/>
            <person name="Wang X."/>
            <person name="Wei L."/>
            <person name="Li C."/>
            <person name="Ma Q."/>
            <person name="Ju M."/>
            <person name="Zhao R."/>
            <person name="Li G."/>
            <person name="Mu C."/>
            <person name="Tian Q."/>
            <person name="Mei H."/>
            <person name="Zhang T."/>
            <person name="Gao T."/>
            <person name="Zhang H."/>
        </authorList>
    </citation>
    <scope>NUCLEOTIDE SEQUENCE</scope>
    <source>
        <strain evidence="11">G02</strain>
    </source>
</reference>
<name>A0AAW2UD30_SESRA</name>
<keyword evidence="2" id="KW-0328">Glycosyltransferase</keyword>
<proteinExistence type="predicted"/>
<dbReference type="AlphaFoldDB" id="A0AAW2UD30"/>
<feature type="transmembrane region" description="Helical" evidence="10">
    <location>
        <begin position="53"/>
        <end position="76"/>
    </location>
</feature>
<dbReference type="InterPro" id="IPR029044">
    <property type="entry name" value="Nucleotide-diphossugar_trans"/>
</dbReference>
<feature type="binding site" evidence="9">
    <location>
        <position position="296"/>
    </location>
    <ligand>
        <name>Mn(2+)</name>
        <dbReference type="ChEBI" id="CHEBI:29035"/>
    </ligand>
</feature>
<gene>
    <name evidence="11" type="ORF">Sradi_1579300</name>
</gene>
<comment type="subcellular location">
    <subcellularLocation>
        <location evidence="1">Endomembrane system</location>
        <topology evidence="1">Multi-pass membrane protein</topology>
    </subcellularLocation>
</comment>
<dbReference type="InterPro" id="IPR005150">
    <property type="entry name" value="Cellulose_synth"/>
</dbReference>
<feature type="transmembrane region" description="Helical" evidence="10">
    <location>
        <begin position="506"/>
        <end position="527"/>
    </location>
</feature>
<dbReference type="GO" id="GO:0016020">
    <property type="term" value="C:membrane"/>
    <property type="evidence" value="ECO:0007669"/>
    <property type="project" value="InterPro"/>
</dbReference>
<evidence type="ECO:0000313" key="11">
    <source>
        <dbReference type="EMBL" id="KAL0413776.1"/>
    </source>
</evidence>
<evidence type="ECO:0000256" key="4">
    <source>
        <dbReference type="ARBA" id="ARBA00022692"/>
    </source>
</evidence>
<dbReference type="GO" id="GO:0012505">
    <property type="term" value="C:endomembrane system"/>
    <property type="evidence" value="ECO:0007669"/>
    <property type="project" value="UniProtKB-SubCell"/>
</dbReference>
<evidence type="ECO:0000256" key="10">
    <source>
        <dbReference type="SAM" id="Phobius"/>
    </source>
</evidence>
<protein>
    <submittedName>
        <fullName evidence="11">Cellulose synthase-like protein G3</fullName>
    </submittedName>
</protein>
<feature type="binding site" evidence="8">
    <location>
        <position position="144"/>
    </location>
    <ligand>
        <name>UDP-alpha-D-glucose</name>
        <dbReference type="ChEBI" id="CHEBI:58885"/>
    </ligand>
</feature>
<dbReference type="GO" id="GO:0016760">
    <property type="term" value="F:cellulose synthase (UDP-forming) activity"/>
    <property type="evidence" value="ECO:0007669"/>
    <property type="project" value="InterPro"/>
</dbReference>
<evidence type="ECO:0000256" key="5">
    <source>
        <dbReference type="ARBA" id="ARBA00022989"/>
    </source>
</evidence>
<dbReference type="FunFam" id="3.90.550.10:FF:000194">
    <property type="entry name" value="Cellulose synthase-like protein G2 isoform A"/>
    <property type="match status" value="1"/>
</dbReference>
<dbReference type="Gene3D" id="3.90.550.10">
    <property type="entry name" value="Spore Coat Polysaccharide Biosynthesis Protein SpsA, Chain A"/>
    <property type="match status" value="2"/>
</dbReference>
<dbReference type="EMBL" id="JACGWJ010000006">
    <property type="protein sequence ID" value="KAL0413776.1"/>
    <property type="molecule type" value="Genomic_DNA"/>
</dbReference>
<accession>A0AAW2UD30</accession>
<evidence type="ECO:0000256" key="2">
    <source>
        <dbReference type="ARBA" id="ARBA00022676"/>
    </source>
</evidence>
<evidence type="ECO:0000256" key="3">
    <source>
        <dbReference type="ARBA" id="ARBA00022679"/>
    </source>
</evidence>
<keyword evidence="6 10" id="KW-0472">Membrane</keyword>
<keyword evidence="5 10" id="KW-1133">Transmembrane helix</keyword>
<feature type="transmembrane region" description="Helical" evidence="10">
    <location>
        <begin position="569"/>
        <end position="591"/>
    </location>
</feature>
<dbReference type="PANTHER" id="PTHR13301">
    <property type="entry name" value="X-BOX TRANSCRIPTION FACTOR-RELATED"/>
    <property type="match status" value="1"/>
</dbReference>
<evidence type="ECO:0000256" key="1">
    <source>
        <dbReference type="ARBA" id="ARBA00004127"/>
    </source>
</evidence>
<feature type="binding site" evidence="8">
    <location>
        <position position="115"/>
    </location>
    <ligand>
        <name>UDP-alpha-D-glucose</name>
        <dbReference type="ChEBI" id="CHEBI:58885"/>
    </ligand>
</feature>
<keyword evidence="7" id="KW-0961">Cell wall biogenesis/degradation</keyword>
<reference evidence="11" key="1">
    <citation type="submission" date="2020-06" db="EMBL/GenBank/DDBJ databases">
        <authorList>
            <person name="Li T."/>
            <person name="Hu X."/>
            <person name="Zhang T."/>
            <person name="Song X."/>
            <person name="Zhang H."/>
            <person name="Dai N."/>
            <person name="Sheng W."/>
            <person name="Hou X."/>
            <person name="Wei L."/>
        </authorList>
    </citation>
    <scope>NUCLEOTIDE SEQUENCE</scope>
    <source>
        <strain evidence="11">G02</strain>
        <tissue evidence="11">Leaf</tissue>
    </source>
</reference>
<sequence>METSTTLPLHVCNVKTTQLVINRLHAFLHGIALLSLFYYRFTSLAEMIKNRDNSSLLLPHVLILISELILSFIWLLSQAPKWKPVARKVYPERLPADEKLPSLDVFICTADPAKEPCVQVMNTVISALSLDYPPDKLHVYLSDDAGSVATFQAIKQALKFSKFWVPFCKKYKVKIACPEAYFLVDESGGDDMFYSSEFIAEKKQIKKRYVEFQEVVAKIIADASISVSRDHPPIIEVIDDANDGGTDSNKGEIPLLVYVAREKRPSQPHNFKAGALNVLLRVSTMISNSPYILVLDCDMYCNDPSSARQAMCFHFDLELSPKLGFVQFPQKFHNINEVDINDGQQRSVWVGFRYISVVEDYFTGFNIHCKGWISVYLDPLRPCFLGETPISLNEILVQQTRWSAGFCQVAMSRFQVLISLFLFVFLSSQLKHMQEVFSTRHPIKTWSNEQRMWMMKSFTSYLFAALQVVMEKLGLTKARFLITNKVVDDEQAKRYQMGVYDFQAPALFMVPLCSLYILNVASFLIGFGRIWQTHKWNEMLIQAFIPLFTTVLHFPLLEGTVLRKDKGRVSPSISLLSALICTIFVSFASLVNYY</sequence>
<comment type="caution">
    <text evidence="11">The sequence shown here is derived from an EMBL/GenBank/DDBJ whole genome shotgun (WGS) entry which is preliminary data.</text>
</comment>
<feature type="binding site" evidence="8">
    <location>
        <position position="114"/>
    </location>
    <ligand>
        <name>UDP-alpha-D-glucose</name>
        <dbReference type="ChEBI" id="CHEBI:58885"/>
    </ligand>
</feature>
<dbReference type="Pfam" id="PF03552">
    <property type="entry name" value="Cellulose_synt"/>
    <property type="match status" value="3"/>
</dbReference>
<evidence type="ECO:0000256" key="9">
    <source>
        <dbReference type="PIRSR" id="PIRSR605150-3"/>
    </source>
</evidence>
<keyword evidence="4 10" id="KW-0812">Transmembrane</keyword>